<dbReference type="Pfam" id="PF14265">
    <property type="entry name" value="DUF4355"/>
    <property type="match status" value="1"/>
</dbReference>
<dbReference type="InterPro" id="IPR025580">
    <property type="entry name" value="Gp46"/>
</dbReference>
<evidence type="ECO:0000256" key="1">
    <source>
        <dbReference type="SAM" id="Coils"/>
    </source>
</evidence>
<keyword evidence="4" id="KW-0030">Aminoacyl-tRNA synthetase</keyword>
<evidence type="ECO:0000313" key="4">
    <source>
        <dbReference type="EMBL" id="KMR56483.1"/>
    </source>
</evidence>
<reference evidence="3" key="1">
    <citation type="submission" date="2014-08" db="EMBL/GenBank/DDBJ databases">
        <title>Comparative genomics of MRSA.</title>
        <authorList>
            <person name="Yamamoto T."/>
        </authorList>
    </citation>
    <scope>NUCLEOTIDE SEQUENCE</scope>
    <source>
        <strain evidence="3">OC3</strain>
    </source>
</reference>
<feature type="compositionally biased region" description="Basic and acidic residues" evidence="2">
    <location>
        <begin position="159"/>
        <end position="174"/>
    </location>
</feature>
<dbReference type="GO" id="GO:0004812">
    <property type="term" value="F:aminoacyl-tRNA ligase activity"/>
    <property type="evidence" value="ECO:0007669"/>
    <property type="project" value="UniProtKB-KW"/>
</dbReference>
<evidence type="ECO:0000313" key="3">
    <source>
        <dbReference type="EMBL" id="BAQ35570.1"/>
    </source>
</evidence>
<dbReference type="PATRIC" id="fig|1280.3566.peg.1897"/>
<gene>
    <name evidence="4" type="ORF">EP54_10695</name>
    <name evidence="5" type="ORF">G0Z31_12115</name>
</gene>
<proteinExistence type="predicted"/>
<name>A0A0C6EXD4_STAAU</name>
<evidence type="ECO:0000256" key="2">
    <source>
        <dbReference type="SAM" id="MobiDB-lite"/>
    </source>
</evidence>
<feature type="coiled-coil region" evidence="1">
    <location>
        <begin position="82"/>
        <end position="111"/>
    </location>
</feature>
<keyword evidence="4" id="KW-0436">Ligase</keyword>
<evidence type="ECO:0000313" key="6">
    <source>
        <dbReference type="Proteomes" id="UP000478431"/>
    </source>
</evidence>
<reference evidence="5 6" key="3">
    <citation type="submission" date="2020-02" db="EMBL/GenBank/DDBJ databases">
        <title>Novel Insights Into The Classification of Staphylococcal Beta-Lactamases In Relation To The Cefazolin Inoculum Effect.</title>
        <authorList>
            <person name="Carvajal L.P."/>
            <person name="Rincon S."/>
            <person name="Echeverri A."/>
            <person name="Porras J."/>
            <person name="Rios R."/>
            <person name="Ordonez K."/>
            <person name="Seas C."/>
            <person name="Gomez-Villegas S."/>
            <person name="Diaz L."/>
            <person name="Arias C.A."/>
            <person name="Reyes J."/>
        </authorList>
    </citation>
    <scope>NUCLEOTIDE SEQUENCE [LARGE SCALE GENOMIC DNA]</scope>
    <source>
        <strain evidence="5 6">UP127</strain>
    </source>
</reference>
<reference evidence="4" key="2">
    <citation type="journal article" date="2015" name="J. Infect. Dis.">
        <title>Parallel Epidemics of Community-Associated Methicillin-Resistant Staphylococcus aureus USA300 Infection in North and South America.</title>
        <authorList>
            <person name="Planet P.J."/>
            <person name="Diaz L."/>
            <person name="Kolokotronis S.O."/>
            <person name="Narechania A."/>
            <person name="Reyes J."/>
            <person name="Xing G."/>
            <person name="Rincon S."/>
            <person name="Smith H."/>
            <person name="Panesso D."/>
            <person name="Ryan C."/>
            <person name="Smith D.P."/>
            <person name="Guzman M."/>
            <person name="Zurita J."/>
            <person name="Sebra R."/>
            <person name="Deikus G."/>
            <person name="Nolan R.L."/>
            <person name="Tenover F.C."/>
            <person name="Weinstock G.M."/>
            <person name="Robinson D.A."/>
            <person name="Arias C.A."/>
        </authorList>
    </citation>
    <scope>NUCLEOTIDE SEQUENCE</scope>
    <source>
        <strain evidence="4">M121</strain>
    </source>
</reference>
<keyword evidence="1" id="KW-0175">Coiled coil</keyword>
<dbReference type="EMBL" id="AB983235">
    <property type="protein sequence ID" value="BAQ35570.1"/>
    <property type="molecule type" value="Genomic_DNA"/>
</dbReference>
<organism evidence="3">
    <name type="scientific">Staphylococcus aureus</name>
    <dbReference type="NCBI Taxonomy" id="1280"/>
    <lineage>
        <taxon>Bacteria</taxon>
        <taxon>Bacillati</taxon>
        <taxon>Bacillota</taxon>
        <taxon>Bacilli</taxon>
        <taxon>Bacillales</taxon>
        <taxon>Staphylococcaceae</taxon>
        <taxon>Staphylococcus</taxon>
    </lineage>
</organism>
<feature type="region of interest" description="Disordered" evidence="2">
    <location>
        <begin position="159"/>
        <end position="182"/>
    </location>
</feature>
<accession>A0A0C6EXD4</accession>
<dbReference type="EMBL" id="JAAJIY010000051">
    <property type="protein sequence ID" value="NGK22234.1"/>
    <property type="molecule type" value="Genomic_DNA"/>
</dbReference>
<dbReference type="RefSeq" id="WP_001019221.1">
    <property type="nucleotide sequence ID" value="NZ_BBKC01000033.1"/>
</dbReference>
<dbReference type="EMBL" id="LALQ01000047">
    <property type="protein sequence ID" value="KMR56483.1"/>
    <property type="molecule type" value="Genomic_DNA"/>
</dbReference>
<dbReference type="AlphaFoldDB" id="A0A0C6EXD4"/>
<sequence>MNIEEVKSFFEEHKDDKEVKDYLNGLKTVSVDDVKGFLDTEEGKRFIQPELDRYHSKGLESWKEKNLEDLIEQEVRKRNPEQSEEQKRISALEQELEKRDAEAKREKLRSNALGKAQELNLPTSLVDRFLGDSDEDTEQNLKALKETFDKYVQKGVESKFKSSGRDVKESRNQDLDPSNVKSIEEMAKEINIRK</sequence>
<protein>
    <submittedName>
        <fullName evidence="4">Alanyl-tRNA synthetase</fullName>
    </submittedName>
    <submittedName>
        <fullName evidence="5">DUF4355 domain-containing protein</fullName>
    </submittedName>
</protein>
<dbReference type="Proteomes" id="UP000478431">
    <property type="component" value="Unassembled WGS sequence"/>
</dbReference>
<evidence type="ECO:0000313" key="5">
    <source>
        <dbReference type="EMBL" id="NGK22234.1"/>
    </source>
</evidence>